<feature type="binding site" evidence="4">
    <location>
        <position position="189"/>
    </location>
    <ligand>
        <name>GTP</name>
        <dbReference type="ChEBI" id="CHEBI:37565"/>
    </ligand>
</feature>
<dbReference type="InterPro" id="IPR020805">
    <property type="entry name" value="Cell_div_FtsZ_CS"/>
</dbReference>
<dbReference type="SMART" id="SM00865">
    <property type="entry name" value="Tubulin_C"/>
    <property type="match status" value="1"/>
</dbReference>
<dbReference type="GO" id="GO:0000917">
    <property type="term" value="P:division septum assembly"/>
    <property type="evidence" value="ECO:0007669"/>
    <property type="project" value="UniProtKB-KW"/>
</dbReference>
<gene>
    <name evidence="4" type="primary">ftsZ</name>
    <name evidence="8" type="ORF">AUJ95_05380</name>
</gene>
<dbReference type="AlphaFoldDB" id="A0A1J5DU41"/>
<comment type="caution">
    <text evidence="8">The sequence shown here is derived from an EMBL/GenBank/DDBJ whole genome shotgun (WGS) entry which is preliminary data.</text>
</comment>
<dbReference type="SUPFAM" id="SSF52490">
    <property type="entry name" value="Tubulin nucleotide-binding domain-like"/>
    <property type="match status" value="1"/>
</dbReference>
<dbReference type="InterPro" id="IPR000158">
    <property type="entry name" value="Cell_div_FtsZ"/>
</dbReference>
<comment type="subcellular location">
    <subcellularLocation>
        <location evidence="4">Cytoplasm</location>
    </subcellularLocation>
    <text evidence="4">Assembles at midcell at the inner surface of the cytoplasmic membrane.</text>
</comment>
<proteinExistence type="inferred from homology"/>
<dbReference type="PROSITE" id="PS01134">
    <property type="entry name" value="FTSZ_1"/>
    <property type="match status" value="1"/>
</dbReference>
<dbReference type="PANTHER" id="PTHR30314:SF3">
    <property type="entry name" value="MITOCHONDRIAL DIVISION PROTEIN FSZA"/>
    <property type="match status" value="1"/>
</dbReference>
<dbReference type="EMBL" id="MNYI01000143">
    <property type="protein sequence ID" value="OIP39597.1"/>
    <property type="molecule type" value="Genomic_DNA"/>
</dbReference>
<dbReference type="GO" id="GO:0043093">
    <property type="term" value="P:FtsZ-dependent cytokinesis"/>
    <property type="evidence" value="ECO:0007669"/>
    <property type="project" value="UniProtKB-UniRule"/>
</dbReference>
<dbReference type="GO" id="GO:0032153">
    <property type="term" value="C:cell division site"/>
    <property type="evidence" value="ECO:0007669"/>
    <property type="project" value="UniProtKB-UniRule"/>
</dbReference>
<feature type="binding site" evidence="4">
    <location>
        <begin position="110"/>
        <end position="112"/>
    </location>
    <ligand>
        <name>GTP</name>
        <dbReference type="ChEBI" id="CHEBI:37565"/>
    </ligand>
</feature>
<dbReference type="GO" id="GO:0051258">
    <property type="term" value="P:protein polymerization"/>
    <property type="evidence" value="ECO:0007669"/>
    <property type="project" value="UniProtKB-UniRule"/>
</dbReference>
<keyword evidence="4 8" id="KW-0132">Cell division</keyword>
<dbReference type="InterPro" id="IPR003008">
    <property type="entry name" value="Tubulin_FtsZ_GTPase"/>
</dbReference>
<dbReference type="SUPFAM" id="SSF55307">
    <property type="entry name" value="Tubulin C-terminal domain-like"/>
    <property type="match status" value="1"/>
</dbReference>
<evidence type="ECO:0000259" key="7">
    <source>
        <dbReference type="SMART" id="SM00865"/>
    </source>
</evidence>
<name>A0A1J5DU41_9BACT</name>
<dbReference type="InterPro" id="IPR018316">
    <property type="entry name" value="Tubulin/FtsZ_2-layer-sand-dom"/>
</dbReference>
<feature type="binding site" evidence="4">
    <location>
        <position position="141"/>
    </location>
    <ligand>
        <name>GTP</name>
        <dbReference type="ChEBI" id="CHEBI:37565"/>
    </ligand>
</feature>
<comment type="subunit">
    <text evidence="4">Homodimer. Polymerizes to form a dynamic ring structure in a strictly GTP-dependent manner. Interacts directly with several other division proteins.</text>
</comment>
<comment type="function">
    <text evidence="4">Essential cell division protein that forms a contractile ring structure (Z ring) at the future cell division site. The regulation of the ring assembly controls the timing and the location of cell division. One of the functions of the FtsZ ring is to recruit other cell division proteins to the septum to produce a new cell wall between the dividing cells. Binds GTP and shows GTPase activity.</text>
</comment>
<evidence type="ECO:0000256" key="3">
    <source>
        <dbReference type="ARBA" id="ARBA00023134"/>
    </source>
</evidence>
<dbReference type="Pfam" id="PF00091">
    <property type="entry name" value="Tubulin"/>
    <property type="match status" value="1"/>
</dbReference>
<keyword evidence="4" id="KW-0963">Cytoplasm</keyword>
<dbReference type="GO" id="GO:0005737">
    <property type="term" value="C:cytoplasm"/>
    <property type="evidence" value="ECO:0007669"/>
    <property type="project" value="UniProtKB-SubCell"/>
</dbReference>
<feature type="domain" description="Tubulin/FtsZ GTPase" evidence="6">
    <location>
        <begin position="13"/>
        <end position="207"/>
    </location>
</feature>
<keyword evidence="4" id="KW-0131">Cell cycle</keyword>
<evidence type="ECO:0000313" key="9">
    <source>
        <dbReference type="Proteomes" id="UP000183085"/>
    </source>
</evidence>
<evidence type="ECO:0000313" key="8">
    <source>
        <dbReference type="EMBL" id="OIP39597.1"/>
    </source>
</evidence>
<evidence type="ECO:0000256" key="2">
    <source>
        <dbReference type="ARBA" id="ARBA00022741"/>
    </source>
</evidence>
<feature type="binding site" evidence="4">
    <location>
        <begin position="21"/>
        <end position="25"/>
    </location>
    <ligand>
        <name>GTP</name>
        <dbReference type="ChEBI" id="CHEBI:37565"/>
    </ligand>
</feature>
<accession>A0A1J5DU41</accession>
<feature type="binding site" evidence="4">
    <location>
        <position position="145"/>
    </location>
    <ligand>
        <name>GTP</name>
        <dbReference type="ChEBI" id="CHEBI:37565"/>
    </ligand>
</feature>
<dbReference type="GO" id="GO:0003924">
    <property type="term" value="F:GTPase activity"/>
    <property type="evidence" value="ECO:0007669"/>
    <property type="project" value="UniProtKB-UniRule"/>
</dbReference>
<evidence type="ECO:0000256" key="1">
    <source>
        <dbReference type="ARBA" id="ARBA00009690"/>
    </source>
</evidence>
<keyword evidence="3 4" id="KW-0342">GTP-binding</keyword>
<dbReference type="NCBIfam" id="TIGR00065">
    <property type="entry name" value="ftsZ"/>
    <property type="match status" value="1"/>
</dbReference>
<dbReference type="Proteomes" id="UP000183085">
    <property type="component" value="Unassembled WGS sequence"/>
</dbReference>
<dbReference type="Gene3D" id="3.40.50.1440">
    <property type="entry name" value="Tubulin/FtsZ, GTPase domain"/>
    <property type="match status" value="1"/>
</dbReference>
<dbReference type="InterPro" id="IPR037103">
    <property type="entry name" value="Tubulin/FtsZ-like_C"/>
</dbReference>
<comment type="similarity">
    <text evidence="1 4">Belongs to the FtsZ family.</text>
</comment>
<dbReference type="InterPro" id="IPR045061">
    <property type="entry name" value="FtsZ/CetZ"/>
</dbReference>
<dbReference type="CDD" id="cd02201">
    <property type="entry name" value="FtsZ_type1"/>
    <property type="match status" value="1"/>
</dbReference>
<protein>
    <recommendedName>
        <fullName evidence="4 5">Cell division protein FtsZ</fullName>
    </recommendedName>
</protein>
<keyword evidence="4" id="KW-0717">Septation</keyword>
<dbReference type="PRINTS" id="PR00423">
    <property type="entry name" value="CELLDVISFTSZ"/>
</dbReference>
<dbReference type="HAMAP" id="MF_00909">
    <property type="entry name" value="FtsZ"/>
    <property type="match status" value="1"/>
</dbReference>
<dbReference type="FunFam" id="3.40.50.1440:FF:000001">
    <property type="entry name" value="Cell division protein FtsZ"/>
    <property type="match status" value="1"/>
</dbReference>
<dbReference type="PANTHER" id="PTHR30314">
    <property type="entry name" value="CELL DIVISION PROTEIN FTSZ-RELATED"/>
    <property type="match status" value="1"/>
</dbReference>
<dbReference type="InterPro" id="IPR024757">
    <property type="entry name" value="FtsZ_C"/>
</dbReference>
<sequence>MFEFEDEISAHTRIKVIGVGGGGTNAVNGMFTNRSDNNCLEFIVTNTDAQALKNSPVSYKIQIGTKLTRGLGAGSNPEIGQRAAQEDRQALAEALATADMVFITAGMGGGSGTGAAPVIAEIAREMGALTVGVVTKPFLFEGQKRLRQASAGLDELVEKVDTLITIPNQKLLSVVDKNTTIVDAFKVADNVLRQAIQGISDLIVIPGLINLDFADVRAIMSSKGNALMGIGIGTGDNRAMEAAQQAISSPLLEETSIEGAKGLLINITGGTDLLLSEVDEAASFISDKADKDATIIFGAVSTENIGKEIYITVIATGFGQGMAKIEKVPTVITPGKTINFESYKSGVRKKYEGERADAMGYDNKINIHNTDLWEVPAFLRKQAD</sequence>
<dbReference type="STRING" id="1817895.AUJ95_05380"/>
<feature type="domain" description="Tubulin/FtsZ 2-layer sandwich" evidence="7">
    <location>
        <begin position="209"/>
        <end position="327"/>
    </location>
</feature>
<keyword evidence="2 4" id="KW-0547">Nucleotide-binding</keyword>
<evidence type="ECO:0000256" key="5">
    <source>
        <dbReference type="NCBIfam" id="TIGR00065"/>
    </source>
</evidence>
<organism evidence="8 9">
    <name type="scientific">Candidatus Desantisbacteria bacterium CG2_30_40_21</name>
    <dbReference type="NCBI Taxonomy" id="1817895"/>
    <lineage>
        <taxon>Bacteria</taxon>
        <taxon>Candidatus Desantisiibacteriota</taxon>
    </lineage>
</organism>
<dbReference type="InterPro" id="IPR036525">
    <property type="entry name" value="Tubulin/FtsZ_GTPase_sf"/>
</dbReference>
<dbReference type="SMART" id="SM00864">
    <property type="entry name" value="Tubulin"/>
    <property type="match status" value="1"/>
</dbReference>
<evidence type="ECO:0000259" key="6">
    <source>
        <dbReference type="SMART" id="SM00864"/>
    </source>
</evidence>
<dbReference type="GO" id="GO:0005525">
    <property type="term" value="F:GTP binding"/>
    <property type="evidence" value="ECO:0007669"/>
    <property type="project" value="UniProtKB-UniRule"/>
</dbReference>
<dbReference type="Gene3D" id="3.30.1330.20">
    <property type="entry name" value="Tubulin/FtsZ, C-terminal domain"/>
    <property type="match status" value="1"/>
</dbReference>
<evidence type="ECO:0000256" key="4">
    <source>
        <dbReference type="HAMAP-Rule" id="MF_00909"/>
    </source>
</evidence>
<dbReference type="InterPro" id="IPR008280">
    <property type="entry name" value="Tub_FtsZ_C"/>
</dbReference>
<dbReference type="Pfam" id="PF12327">
    <property type="entry name" value="FtsZ_C"/>
    <property type="match status" value="1"/>
</dbReference>
<reference evidence="8 9" key="1">
    <citation type="journal article" date="2016" name="Environ. Microbiol.">
        <title>Genomic resolution of a cold subsurface aquifer community provides metabolic insights for novel microbes adapted to high CO concentrations.</title>
        <authorList>
            <person name="Probst A.J."/>
            <person name="Castelle C.J."/>
            <person name="Singh A."/>
            <person name="Brown C.T."/>
            <person name="Anantharaman K."/>
            <person name="Sharon I."/>
            <person name="Hug L.A."/>
            <person name="Burstein D."/>
            <person name="Emerson J.B."/>
            <person name="Thomas B.C."/>
            <person name="Banfield J.F."/>
        </authorList>
    </citation>
    <scope>NUCLEOTIDE SEQUENCE [LARGE SCALE GENOMIC DNA]</scope>
    <source>
        <strain evidence="8">CG2_30_40_21</strain>
    </source>
</reference>